<reference evidence="3 4" key="1">
    <citation type="journal article" date="2019" name="Nat. Ecol. Evol.">
        <title>Megaphylogeny resolves global patterns of mushroom evolution.</title>
        <authorList>
            <person name="Varga T."/>
            <person name="Krizsan K."/>
            <person name="Foldi C."/>
            <person name="Dima B."/>
            <person name="Sanchez-Garcia M."/>
            <person name="Sanchez-Ramirez S."/>
            <person name="Szollosi G.J."/>
            <person name="Szarkandi J.G."/>
            <person name="Papp V."/>
            <person name="Albert L."/>
            <person name="Andreopoulos W."/>
            <person name="Angelini C."/>
            <person name="Antonin V."/>
            <person name="Barry K.W."/>
            <person name="Bougher N.L."/>
            <person name="Buchanan P."/>
            <person name="Buyck B."/>
            <person name="Bense V."/>
            <person name="Catcheside P."/>
            <person name="Chovatia M."/>
            <person name="Cooper J."/>
            <person name="Damon W."/>
            <person name="Desjardin D."/>
            <person name="Finy P."/>
            <person name="Geml J."/>
            <person name="Haridas S."/>
            <person name="Hughes K."/>
            <person name="Justo A."/>
            <person name="Karasinski D."/>
            <person name="Kautmanova I."/>
            <person name="Kiss B."/>
            <person name="Kocsube S."/>
            <person name="Kotiranta H."/>
            <person name="LaButti K.M."/>
            <person name="Lechner B.E."/>
            <person name="Liimatainen K."/>
            <person name="Lipzen A."/>
            <person name="Lukacs Z."/>
            <person name="Mihaltcheva S."/>
            <person name="Morgado L.N."/>
            <person name="Niskanen T."/>
            <person name="Noordeloos M.E."/>
            <person name="Ohm R.A."/>
            <person name="Ortiz-Santana B."/>
            <person name="Ovrebo C."/>
            <person name="Racz N."/>
            <person name="Riley R."/>
            <person name="Savchenko A."/>
            <person name="Shiryaev A."/>
            <person name="Soop K."/>
            <person name="Spirin V."/>
            <person name="Szebenyi C."/>
            <person name="Tomsovsky M."/>
            <person name="Tulloss R.E."/>
            <person name="Uehling J."/>
            <person name="Grigoriev I.V."/>
            <person name="Vagvolgyi C."/>
            <person name="Papp T."/>
            <person name="Martin F.M."/>
            <person name="Miettinen O."/>
            <person name="Hibbett D.S."/>
            <person name="Nagy L.G."/>
        </authorList>
    </citation>
    <scope>NUCLEOTIDE SEQUENCE [LARGE SCALE GENOMIC DNA]</scope>
    <source>
        <strain evidence="3 4">CBS 962.96</strain>
    </source>
</reference>
<keyword evidence="1" id="KW-0812">Transmembrane</keyword>
<dbReference type="AlphaFoldDB" id="A0A4S8KTJ8"/>
<protein>
    <recommendedName>
        <fullName evidence="2">DUF6533 domain-containing protein</fullName>
    </recommendedName>
</protein>
<sequence length="283" mass="32077">MSSSVNSHAVVGIQDELVYDFLISLDAEIRLVWKAPWKFGKLLYFLTRYLAFGGAIVTIFLNRSRFTSLGTCKALSKATASEVILSLRVWALWGNSWKVACLLAIGFLIPMPIMAFSVLLRDSQYHYNTLSDSDFYESITHNQFGLCPLLLGNANDTIMLFAFLMIYETSQSGGHTSFVFKFFLHGLTYNILTLGHRQPYILSSHLTCFYIFVKKQWMQPYLQLNSVRVCVLLLDRCQGFDLKFPSSWGMRDSLGLEGLLRDLRFPQNIVAHLVLLIGVGNGL</sequence>
<dbReference type="EMBL" id="ML180085">
    <property type="protein sequence ID" value="THU79063.1"/>
    <property type="molecule type" value="Genomic_DNA"/>
</dbReference>
<dbReference type="OrthoDB" id="3350812at2759"/>
<feature type="domain" description="DUF6533" evidence="2">
    <location>
        <begin position="17"/>
        <end position="52"/>
    </location>
</feature>
<evidence type="ECO:0000259" key="2">
    <source>
        <dbReference type="Pfam" id="PF20151"/>
    </source>
</evidence>
<accession>A0A4S8KTJ8</accession>
<evidence type="ECO:0000313" key="4">
    <source>
        <dbReference type="Proteomes" id="UP000297245"/>
    </source>
</evidence>
<evidence type="ECO:0000256" key="1">
    <source>
        <dbReference type="SAM" id="Phobius"/>
    </source>
</evidence>
<feature type="transmembrane region" description="Helical" evidence="1">
    <location>
        <begin position="42"/>
        <end position="62"/>
    </location>
</feature>
<organism evidence="3 4">
    <name type="scientific">Dendrothele bispora (strain CBS 962.96)</name>
    <dbReference type="NCBI Taxonomy" id="1314807"/>
    <lineage>
        <taxon>Eukaryota</taxon>
        <taxon>Fungi</taxon>
        <taxon>Dikarya</taxon>
        <taxon>Basidiomycota</taxon>
        <taxon>Agaricomycotina</taxon>
        <taxon>Agaricomycetes</taxon>
        <taxon>Agaricomycetidae</taxon>
        <taxon>Agaricales</taxon>
        <taxon>Agaricales incertae sedis</taxon>
        <taxon>Dendrothele</taxon>
    </lineage>
</organism>
<gene>
    <name evidence="3" type="ORF">K435DRAFT_811025</name>
</gene>
<feature type="transmembrane region" description="Helical" evidence="1">
    <location>
        <begin position="97"/>
        <end position="120"/>
    </location>
</feature>
<evidence type="ECO:0000313" key="3">
    <source>
        <dbReference type="EMBL" id="THU79063.1"/>
    </source>
</evidence>
<keyword evidence="4" id="KW-1185">Reference proteome</keyword>
<dbReference type="InterPro" id="IPR045340">
    <property type="entry name" value="DUF6533"/>
</dbReference>
<proteinExistence type="predicted"/>
<name>A0A4S8KTJ8_DENBC</name>
<keyword evidence="1" id="KW-1133">Transmembrane helix</keyword>
<keyword evidence="1" id="KW-0472">Membrane</keyword>
<dbReference type="Proteomes" id="UP000297245">
    <property type="component" value="Unassembled WGS sequence"/>
</dbReference>
<dbReference type="Pfam" id="PF20151">
    <property type="entry name" value="DUF6533"/>
    <property type="match status" value="1"/>
</dbReference>